<feature type="domain" description="PB1-like" evidence="1">
    <location>
        <begin position="2"/>
        <end position="99"/>
    </location>
</feature>
<dbReference type="InterPro" id="IPR058594">
    <property type="entry name" value="PB1-like_dom_pln"/>
</dbReference>
<evidence type="ECO:0000313" key="3">
    <source>
        <dbReference type="Proteomes" id="UP000516437"/>
    </source>
</evidence>
<evidence type="ECO:0000259" key="1">
    <source>
        <dbReference type="Pfam" id="PF26130"/>
    </source>
</evidence>
<gene>
    <name evidence="2" type="ORF">CJ030_MR2G018479</name>
</gene>
<comment type="caution">
    <text evidence="2">The sequence shown here is derived from an EMBL/GenBank/DDBJ whole genome shotgun (WGS) entry which is preliminary data.</text>
</comment>
<sequence length="198" mass="22359">MVKIVIHHGRRVEFLKSDYIGGQISDLGDLDPDYISVTHLWTLLKTSMNYADAVELWCKLERDDSQSDLTPLKCDTDVLTTVARILLEGRDTLRIYVQHDRSMTDMGVDAKDIVREAEDVHVNVEDIMRDAEGVNSEGEAVDSDDDIGGDNIEVDVSDFDESDVDYELYEYAVYVNLRIKATQEGGELGFKTFSKLTL</sequence>
<evidence type="ECO:0000313" key="2">
    <source>
        <dbReference type="EMBL" id="KAB1221987.1"/>
    </source>
</evidence>
<organism evidence="2 3">
    <name type="scientific">Morella rubra</name>
    <name type="common">Chinese bayberry</name>
    <dbReference type="NCBI Taxonomy" id="262757"/>
    <lineage>
        <taxon>Eukaryota</taxon>
        <taxon>Viridiplantae</taxon>
        <taxon>Streptophyta</taxon>
        <taxon>Embryophyta</taxon>
        <taxon>Tracheophyta</taxon>
        <taxon>Spermatophyta</taxon>
        <taxon>Magnoliopsida</taxon>
        <taxon>eudicotyledons</taxon>
        <taxon>Gunneridae</taxon>
        <taxon>Pentapetalae</taxon>
        <taxon>rosids</taxon>
        <taxon>fabids</taxon>
        <taxon>Fagales</taxon>
        <taxon>Myricaceae</taxon>
        <taxon>Morella</taxon>
    </lineage>
</organism>
<dbReference type="Pfam" id="PF26130">
    <property type="entry name" value="PB1-like"/>
    <property type="match status" value="1"/>
</dbReference>
<dbReference type="Proteomes" id="UP000516437">
    <property type="component" value="Chromosome 2"/>
</dbReference>
<protein>
    <recommendedName>
        <fullName evidence="1">PB1-like domain-containing protein</fullName>
    </recommendedName>
</protein>
<reference evidence="2 3" key="1">
    <citation type="journal article" date="2019" name="Plant Biotechnol. J.">
        <title>The red bayberry genome and genetic basis of sex determination.</title>
        <authorList>
            <person name="Jia H.M."/>
            <person name="Jia H.J."/>
            <person name="Cai Q.L."/>
            <person name="Wang Y."/>
            <person name="Zhao H.B."/>
            <person name="Yang W.F."/>
            <person name="Wang G.Y."/>
            <person name="Li Y.H."/>
            <person name="Zhan D.L."/>
            <person name="Shen Y.T."/>
            <person name="Niu Q.F."/>
            <person name="Chang L."/>
            <person name="Qiu J."/>
            <person name="Zhao L."/>
            <person name="Xie H.B."/>
            <person name="Fu W.Y."/>
            <person name="Jin J."/>
            <person name="Li X.W."/>
            <person name="Jiao Y."/>
            <person name="Zhou C.C."/>
            <person name="Tu T."/>
            <person name="Chai C.Y."/>
            <person name="Gao J.L."/>
            <person name="Fan L.J."/>
            <person name="van de Weg E."/>
            <person name="Wang J.Y."/>
            <person name="Gao Z.S."/>
        </authorList>
    </citation>
    <scope>NUCLEOTIDE SEQUENCE [LARGE SCALE GENOMIC DNA]</scope>
    <source>
        <tissue evidence="2">Leaves</tissue>
    </source>
</reference>
<proteinExistence type="predicted"/>
<dbReference type="EMBL" id="RXIC02000020">
    <property type="protein sequence ID" value="KAB1221987.1"/>
    <property type="molecule type" value="Genomic_DNA"/>
</dbReference>
<accession>A0A6A1WDK7</accession>
<keyword evidence="3" id="KW-1185">Reference proteome</keyword>
<name>A0A6A1WDK7_9ROSI</name>
<dbReference type="AlphaFoldDB" id="A0A6A1WDK7"/>